<reference evidence="2" key="1">
    <citation type="submission" date="2021-01" db="EMBL/GenBank/DDBJ databases">
        <authorList>
            <person name="Corre E."/>
            <person name="Pelletier E."/>
            <person name="Niang G."/>
            <person name="Scheremetjew M."/>
            <person name="Finn R."/>
            <person name="Kale V."/>
            <person name="Holt S."/>
            <person name="Cochrane G."/>
            <person name="Meng A."/>
            <person name="Brown T."/>
            <person name="Cohen L."/>
        </authorList>
    </citation>
    <scope>NUCLEOTIDE SEQUENCE</scope>
    <source>
        <strain evidence="2">CCMP1594</strain>
    </source>
</reference>
<dbReference type="NCBIfam" id="TIGR00231">
    <property type="entry name" value="small_GTP"/>
    <property type="match status" value="1"/>
</dbReference>
<dbReference type="SMART" id="SM00174">
    <property type="entry name" value="RHO"/>
    <property type="match status" value="1"/>
</dbReference>
<dbReference type="SMART" id="SM00175">
    <property type="entry name" value="RAB"/>
    <property type="match status" value="1"/>
</dbReference>
<dbReference type="GO" id="GO:0005525">
    <property type="term" value="F:GTP binding"/>
    <property type="evidence" value="ECO:0007669"/>
    <property type="project" value="InterPro"/>
</dbReference>
<dbReference type="SMART" id="SM00176">
    <property type="entry name" value="RAN"/>
    <property type="match status" value="1"/>
</dbReference>
<dbReference type="SUPFAM" id="SSF52540">
    <property type="entry name" value="P-loop containing nucleoside triphosphate hydrolases"/>
    <property type="match status" value="1"/>
</dbReference>
<protein>
    <submittedName>
        <fullName evidence="2">Uncharacterized protein</fullName>
    </submittedName>
</protein>
<dbReference type="Pfam" id="PF00071">
    <property type="entry name" value="Ras"/>
    <property type="match status" value="1"/>
</dbReference>
<dbReference type="GO" id="GO:0003924">
    <property type="term" value="F:GTPase activity"/>
    <property type="evidence" value="ECO:0007669"/>
    <property type="project" value="InterPro"/>
</dbReference>
<accession>A0A7S4GHY3</accession>
<dbReference type="PANTHER" id="PTHR47978">
    <property type="match status" value="1"/>
</dbReference>
<dbReference type="InterPro" id="IPR005225">
    <property type="entry name" value="Small_GTP-bd"/>
</dbReference>
<proteinExistence type="predicted"/>
<dbReference type="EMBL" id="HBJA01142231">
    <property type="protein sequence ID" value="CAE0837633.1"/>
    <property type="molecule type" value="Transcribed_RNA"/>
</dbReference>
<dbReference type="PROSITE" id="PS51419">
    <property type="entry name" value="RAB"/>
    <property type="match status" value="1"/>
</dbReference>
<gene>
    <name evidence="2" type="ORF">EGYM00163_LOCUS49005</name>
</gene>
<dbReference type="InterPro" id="IPR001806">
    <property type="entry name" value="Small_GTPase"/>
</dbReference>
<dbReference type="PROSITE" id="PS51421">
    <property type="entry name" value="RAS"/>
    <property type="match status" value="1"/>
</dbReference>
<dbReference type="FunFam" id="3.40.50.300:FF:001204">
    <property type="entry name" value="Small GTP-binding protein, putative"/>
    <property type="match status" value="1"/>
</dbReference>
<dbReference type="CDD" id="cd00154">
    <property type="entry name" value="Rab"/>
    <property type="match status" value="1"/>
</dbReference>
<evidence type="ECO:0000256" key="1">
    <source>
        <dbReference type="ARBA" id="ARBA00022741"/>
    </source>
</evidence>
<dbReference type="Gene3D" id="3.40.50.300">
    <property type="entry name" value="P-loop containing nucleotide triphosphate hydrolases"/>
    <property type="match status" value="1"/>
</dbReference>
<dbReference type="PROSITE" id="PS51420">
    <property type="entry name" value="RHO"/>
    <property type="match status" value="1"/>
</dbReference>
<dbReference type="AlphaFoldDB" id="A0A7S4GHY3"/>
<dbReference type="SMART" id="SM00173">
    <property type="entry name" value="RAS"/>
    <property type="match status" value="1"/>
</dbReference>
<name>A0A7S4GHY3_9EUGL</name>
<sequence length="268" mass="29987">MSKSDLLRSSFRARAGEIVEHLDRYETSSGLGVDFCDGRHALPFGANLQLDGLRADDDFVMHLKVILVGQKGAGKTALAMRFCKNTFEESYKATLGVDFLTKRYYAFGVPCEVNVWDTAGEERFQAVSRAYYRGAGAAIVCFDLNDRASFDKVSRWMTDVHREDESVQMFLVGTKSDLYNEVGNDEASAFARSHRMEYIETSAKDGRNVKALFDRIVTVHMDKFLSALGHDTEDVVNITHHKMSASISLAREPTPGKPHEKSCMCAKM</sequence>
<dbReference type="InterPro" id="IPR027417">
    <property type="entry name" value="P-loop_NTPase"/>
</dbReference>
<organism evidence="2">
    <name type="scientific">Eutreptiella gymnastica</name>
    <dbReference type="NCBI Taxonomy" id="73025"/>
    <lineage>
        <taxon>Eukaryota</taxon>
        <taxon>Discoba</taxon>
        <taxon>Euglenozoa</taxon>
        <taxon>Euglenida</taxon>
        <taxon>Spirocuta</taxon>
        <taxon>Euglenophyceae</taxon>
        <taxon>Eutreptiales</taxon>
        <taxon>Eutreptiaceae</taxon>
        <taxon>Eutreptiella</taxon>
    </lineage>
</organism>
<evidence type="ECO:0000313" key="2">
    <source>
        <dbReference type="EMBL" id="CAE0837633.1"/>
    </source>
</evidence>
<keyword evidence="1" id="KW-0547">Nucleotide-binding</keyword>
<dbReference type="PRINTS" id="PR00449">
    <property type="entry name" value="RASTRNSFRMNG"/>
</dbReference>